<gene>
    <name evidence="3" type="ORF">GYMLUDRAFT_991642</name>
</gene>
<reference evidence="3 4" key="1">
    <citation type="submission" date="2014-04" db="EMBL/GenBank/DDBJ databases">
        <title>Evolutionary Origins and Diversification of the Mycorrhizal Mutualists.</title>
        <authorList>
            <consortium name="DOE Joint Genome Institute"/>
            <consortium name="Mycorrhizal Genomics Consortium"/>
            <person name="Kohler A."/>
            <person name="Kuo A."/>
            <person name="Nagy L.G."/>
            <person name="Floudas D."/>
            <person name="Copeland A."/>
            <person name="Barry K.W."/>
            <person name="Cichocki N."/>
            <person name="Veneault-Fourrey C."/>
            <person name="LaButti K."/>
            <person name="Lindquist E.A."/>
            <person name="Lipzen A."/>
            <person name="Lundell T."/>
            <person name="Morin E."/>
            <person name="Murat C."/>
            <person name="Riley R."/>
            <person name="Ohm R."/>
            <person name="Sun H."/>
            <person name="Tunlid A."/>
            <person name="Henrissat B."/>
            <person name="Grigoriev I.V."/>
            <person name="Hibbett D.S."/>
            <person name="Martin F."/>
        </authorList>
    </citation>
    <scope>NUCLEOTIDE SEQUENCE [LARGE SCALE GENOMIC DNA]</scope>
    <source>
        <strain evidence="3 4">FD-317 M1</strain>
    </source>
</reference>
<feature type="non-terminal residue" evidence="3">
    <location>
        <position position="291"/>
    </location>
</feature>
<dbReference type="EMBL" id="KN834767">
    <property type="protein sequence ID" value="KIK62624.1"/>
    <property type="molecule type" value="Genomic_DNA"/>
</dbReference>
<evidence type="ECO:0000313" key="4">
    <source>
        <dbReference type="Proteomes" id="UP000053593"/>
    </source>
</evidence>
<feature type="domain" description="Nephrocystin 3-like N-terminal" evidence="2">
    <location>
        <begin position="45"/>
        <end position="206"/>
    </location>
</feature>
<evidence type="ECO:0000256" key="1">
    <source>
        <dbReference type="ARBA" id="ARBA00022737"/>
    </source>
</evidence>
<organism evidence="3 4">
    <name type="scientific">Collybiopsis luxurians FD-317 M1</name>
    <dbReference type="NCBI Taxonomy" id="944289"/>
    <lineage>
        <taxon>Eukaryota</taxon>
        <taxon>Fungi</taxon>
        <taxon>Dikarya</taxon>
        <taxon>Basidiomycota</taxon>
        <taxon>Agaricomycotina</taxon>
        <taxon>Agaricomycetes</taxon>
        <taxon>Agaricomycetidae</taxon>
        <taxon>Agaricales</taxon>
        <taxon>Marasmiineae</taxon>
        <taxon>Omphalotaceae</taxon>
        <taxon>Collybiopsis</taxon>
        <taxon>Collybiopsis luxurians</taxon>
    </lineage>
</organism>
<dbReference type="InterPro" id="IPR056884">
    <property type="entry name" value="NPHP3-like_N"/>
</dbReference>
<dbReference type="PANTHER" id="PTHR10039">
    <property type="entry name" value="AMELOGENIN"/>
    <property type="match status" value="1"/>
</dbReference>
<dbReference type="Pfam" id="PF24883">
    <property type="entry name" value="NPHP3_N"/>
    <property type="match status" value="1"/>
</dbReference>
<name>A0A0D0CIV5_9AGAR</name>
<protein>
    <recommendedName>
        <fullName evidence="2">Nephrocystin 3-like N-terminal domain-containing protein</fullName>
    </recommendedName>
</protein>
<accession>A0A0D0CIV5</accession>
<dbReference type="PANTHER" id="PTHR10039:SF14">
    <property type="entry name" value="NACHT DOMAIN-CONTAINING PROTEIN"/>
    <property type="match status" value="1"/>
</dbReference>
<dbReference type="AlphaFoldDB" id="A0A0D0CIV5"/>
<evidence type="ECO:0000313" key="3">
    <source>
        <dbReference type="EMBL" id="KIK62624.1"/>
    </source>
</evidence>
<keyword evidence="1" id="KW-0677">Repeat</keyword>
<feature type="non-terminal residue" evidence="3">
    <location>
        <position position="1"/>
    </location>
</feature>
<evidence type="ECO:0000259" key="2">
    <source>
        <dbReference type="Pfam" id="PF24883"/>
    </source>
</evidence>
<keyword evidence="4" id="KW-1185">Reference proteome</keyword>
<proteinExistence type="predicted"/>
<sequence length="291" mass="32708">SGARYPPPMCLPGTREAILRDLNQWANIGAESNYSAARPNSAAEQDNPSVRWLYGPAGTGKSAIAQTFAETCAKNGTLLGSFFFWRSDSKRNNAQMLFTTLAMQMVMAIPELRAIVDRTVACNPFAPTSSIGKQCETLIIQPWSRAQAHQELNNWKNQKKHSRYVLIIDGLDECSNDHNEWSCILSALAQTLQKLSLPIKLLVCSRPEPCIKECFQGSEFKNGCQWMPLDNIYEANKDIRVFLLDGFQKILARHLHSMAHVPHPWPTPTQIEHLLQKSSGQFIYASTVLKY</sequence>
<dbReference type="HOGENOM" id="CLU_000288_6_10_1"/>
<dbReference type="OrthoDB" id="4760524at2759"/>
<dbReference type="Proteomes" id="UP000053593">
    <property type="component" value="Unassembled WGS sequence"/>
</dbReference>
<dbReference type="InterPro" id="IPR027417">
    <property type="entry name" value="P-loop_NTPase"/>
</dbReference>
<dbReference type="SUPFAM" id="SSF52540">
    <property type="entry name" value="P-loop containing nucleoside triphosphate hydrolases"/>
    <property type="match status" value="1"/>
</dbReference>
<dbReference type="Gene3D" id="3.40.50.300">
    <property type="entry name" value="P-loop containing nucleotide triphosphate hydrolases"/>
    <property type="match status" value="1"/>
</dbReference>